<dbReference type="GO" id="GO:0015189">
    <property type="term" value="F:L-lysine transmembrane transporter activity"/>
    <property type="evidence" value="ECO:0007669"/>
    <property type="project" value="TreeGrafter"/>
</dbReference>
<comment type="similarity">
    <text evidence="2">Belongs to the amino acid/polyamine transporter 2 family.</text>
</comment>
<evidence type="ECO:0000259" key="7">
    <source>
        <dbReference type="Pfam" id="PF01490"/>
    </source>
</evidence>
<comment type="subcellular location">
    <subcellularLocation>
        <location evidence="1">Vacuole membrane</location>
        <topology evidence="1">Multi-pass membrane protein</topology>
    </subcellularLocation>
</comment>
<evidence type="ECO:0000256" key="5">
    <source>
        <dbReference type="ARBA" id="ARBA00023136"/>
    </source>
</evidence>
<accession>A0A376B8L0</accession>
<dbReference type="EMBL" id="UFAJ01000536">
    <property type="protein sequence ID" value="SSD61018.1"/>
    <property type="molecule type" value="Genomic_DNA"/>
</dbReference>
<keyword evidence="4 6" id="KW-1133">Transmembrane helix</keyword>
<feature type="transmembrane region" description="Helical" evidence="6">
    <location>
        <begin position="431"/>
        <end position="457"/>
    </location>
</feature>
<evidence type="ECO:0000313" key="8">
    <source>
        <dbReference type="EMBL" id="SSD61018.1"/>
    </source>
</evidence>
<feature type="transmembrane region" description="Helical" evidence="6">
    <location>
        <begin position="368"/>
        <end position="384"/>
    </location>
</feature>
<dbReference type="GO" id="GO:0061459">
    <property type="term" value="F:L-arginine transmembrane transporter activity"/>
    <property type="evidence" value="ECO:0007669"/>
    <property type="project" value="TreeGrafter"/>
</dbReference>
<dbReference type="AlphaFoldDB" id="A0A376B8L0"/>
<evidence type="ECO:0000256" key="3">
    <source>
        <dbReference type="ARBA" id="ARBA00022692"/>
    </source>
</evidence>
<dbReference type="GO" id="GO:0000329">
    <property type="term" value="C:fungal-type vacuole membrane"/>
    <property type="evidence" value="ECO:0007669"/>
    <property type="project" value="TreeGrafter"/>
</dbReference>
<dbReference type="InterPro" id="IPR013057">
    <property type="entry name" value="AA_transpt_TM"/>
</dbReference>
<name>A0A376B8L0_9ASCO</name>
<sequence length="458" mass="49965">MSASITSSTINLTKTIVGAGLLAIPYAFNQDGILIGSLLTILAAITTSYGLYLLGISSSTFLSDPRSSSFFSLCAITYPNFTLLFDFAMFVQCYGVCLSYIVLIGDVFPSLFGGDRSIWIYLSTLLVVPLSLLKNLDSLRYSSLVGLCAIAYLVCFIVTKFFTDGITSTDAIHWITVNSFKGLFSSFSILVFAYTASMNMFSICNELQDNSIKNITRVINQSVGISCTLFLTVGILGYLTFGDDVQGNIIINYDPNSIFTKIGQFSLGITIIFSFPLLFHPLRISTNNMVFSIIRIYNNNGKKYNETNHTAPLLNNSSNNNTTATYSSISRISSSQASHTSINSMIDESSLLEEAADLNTVEFSNSRFYLITFILLVSIYLLGLNVTSFALVLSLVGATGSTSISFILPGLFGYKLFSGNESTNKRNSNKLIAITSLVLTIYGVSVMIISVFATLFLQ</sequence>
<feature type="transmembrane region" description="Helical" evidence="6">
    <location>
        <begin position="222"/>
        <end position="241"/>
    </location>
</feature>
<reference evidence="9" key="1">
    <citation type="submission" date="2018-06" db="EMBL/GenBank/DDBJ databases">
        <authorList>
            <person name="Guldener U."/>
        </authorList>
    </citation>
    <scope>NUCLEOTIDE SEQUENCE [LARGE SCALE GENOMIC DNA]</scope>
    <source>
        <strain evidence="9">UTAD17</strain>
    </source>
</reference>
<protein>
    <submittedName>
        <fullName evidence="8">Related to Vacuolar amino acid transporter 7</fullName>
    </submittedName>
</protein>
<dbReference type="Pfam" id="PF01490">
    <property type="entry name" value="Aa_trans"/>
    <property type="match status" value="1"/>
</dbReference>
<keyword evidence="5 6" id="KW-0472">Membrane</keyword>
<evidence type="ECO:0000313" key="9">
    <source>
        <dbReference type="Proteomes" id="UP000262825"/>
    </source>
</evidence>
<feature type="transmembrane region" description="Helical" evidence="6">
    <location>
        <begin position="83"/>
        <end position="103"/>
    </location>
</feature>
<evidence type="ECO:0000256" key="1">
    <source>
        <dbReference type="ARBA" id="ARBA00004128"/>
    </source>
</evidence>
<feature type="transmembrane region" description="Helical" evidence="6">
    <location>
        <begin position="182"/>
        <end position="201"/>
    </location>
</feature>
<dbReference type="GO" id="GO:0015194">
    <property type="term" value="F:L-serine transmembrane transporter activity"/>
    <property type="evidence" value="ECO:0007669"/>
    <property type="project" value="TreeGrafter"/>
</dbReference>
<feature type="transmembrane region" description="Helical" evidence="6">
    <location>
        <begin position="261"/>
        <end position="279"/>
    </location>
</feature>
<evidence type="ECO:0000256" key="6">
    <source>
        <dbReference type="SAM" id="Phobius"/>
    </source>
</evidence>
<dbReference type="GO" id="GO:0005313">
    <property type="term" value="F:L-glutamate transmembrane transporter activity"/>
    <property type="evidence" value="ECO:0007669"/>
    <property type="project" value="TreeGrafter"/>
</dbReference>
<dbReference type="VEuPathDB" id="FungiDB:SCODWIG_02779"/>
<dbReference type="PANTHER" id="PTHR22950">
    <property type="entry name" value="AMINO ACID TRANSPORTER"/>
    <property type="match status" value="1"/>
</dbReference>
<organism evidence="8 9">
    <name type="scientific">Saccharomycodes ludwigii</name>
    <dbReference type="NCBI Taxonomy" id="36035"/>
    <lineage>
        <taxon>Eukaryota</taxon>
        <taxon>Fungi</taxon>
        <taxon>Dikarya</taxon>
        <taxon>Ascomycota</taxon>
        <taxon>Saccharomycotina</taxon>
        <taxon>Saccharomycetes</taxon>
        <taxon>Saccharomycodales</taxon>
        <taxon>Saccharomycodaceae</taxon>
        <taxon>Saccharomycodes</taxon>
    </lineage>
</organism>
<feature type="transmembrane region" description="Helical" evidence="6">
    <location>
        <begin position="143"/>
        <end position="162"/>
    </location>
</feature>
<dbReference type="Proteomes" id="UP000262825">
    <property type="component" value="Unassembled WGS sequence"/>
</dbReference>
<keyword evidence="9" id="KW-1185">Reference proteome</keyword>
<evidence type="ECO:0000256" key="2">
    <source>
        <dbReference type="ARBA" id="ARBA00008066"/>
    </source>
</evidence>
<feature type="transmembrane region" description="Helical" evidence="6">
    <location>
        <begin position="12"/>
        <end position="28"/>
    </location>
</feature>
<dbReference type="OrthoDB" id="438545at2759"/>
<feature type="transmembrane region" description="Helical" evidence="6">
    <location>
        <begin position="118"/>
        <end position="136"/>
    </location>
</feature>
<proteinExistence type="inferred from homology"/>
<dbReference type="PANTHER" id="PTHR22950:SF224">
    <property type="entry name" value="VACUOLAR AMINO ACID TRANSPORTER 7"/>
    <property type="match status" value="1"/>
</dbReference>
<keyword evidence="3 6" id="KW-0812">Transmembrane</keyword>
<dbReference type="GO" id="GO:0005302">
    <property type="term" value="F:L-tyrosine transmembrane transporter activity"/>
    <property type="evidence" value="ECO:0007669"/>
    <property type="project" value="TreeGrafter"/>
</dbReference>
<evidence type="ECO:0000256" key="4">
    <source>
        <dbReference type="ARBA" id="ARBA00022989"/>
    </source>
</evidence>
<gene>
    <name evidence="8" type="ORF">SCODWIG_02779</name>
</gene>
<feature type="transmembrane region" description="Helical" evidence="6">
    <location>
        <begin position="34"/>
        <end position="62"/>
    </location>
</feature>
<feature type="domain" description="Amino acid transporter transmembrane" evidence="7">
    <location>
        <begin position="2"/>
        <end position="449"/>
    </location>
</feature>
<dbReference type="GO" id="GO:0005290">
    <property type="term" value="F:L-histidine transmembrane transporter activity"/>
    <property type="evidence" value="ECO:0007669"/>
    <property type="project" value="TreeGrafter"/>
</dbReference>
<feature type="transmembrane region" description="Helical" evidence="6">
    <location>
        <begin position="390"/>
        <end position="411"/>
    </location>
</feature>